<name>B2TH99_PARPJ</name>
<protein>
    <submittedName>
        <fullName evidence="1">Uncharacterized protein</fullName>
    </submittedName>
</protein>
<dbReference type="AlphaFoldDB" id="B2TH99"/>
<keyword evidence="1" id="KW-0614">Plasmid</keyword>
<proteinExistence type="predicted"/>
<sequence length="103" mass="11247">MSKVGVGELAEWRGMSAEAALIALADYAKRDPTFVPLKDKTTSRWYAGAGGRDFELLVTGPKFFDTRASVGGGGAIDLAMHLLRIDFRSAVEYLRRLKGQGRL</sequence>
<dbReference type="eggNOG" id="ENOG5030X2V">
    <property type="taxonomic scope" value="Bacteria"/>
</dbReference>
<dbReference type="Proteomes" id="UP000001739">
    <property type="component" value="Plasmid pBPHYT01"/>
</dbReference>
<accession>B2TH99</accession>
<reference evidence="1 2" key="1">
    <citation type="journal article" date="2011" name="J. Bacteriol.">
        <title>Complete genome sequence of the plant growth-promoting endophyte Burkholderia phytofirmans strain PsJN.</title>
        <authorList>
            <person name="Weilharter A."/>
            <person name="Mitter B."/>
            <person name="Shin M.V."/>
            <person name="Chain P.S."/>
            <person name="Nowak J."/>
            <person name="Sessitsch A."/>
        </authorList>
    </citation>
    <scope>NUCLEOTIDE SEQUENCE [LARGE SCALE GENOMIC DNA]</scope>
    <source>
        <strain evidence="2">DSM 17436 / LMG 22146 / PsJN</strain>
        <plasmid evidence="1 2">pBPHYT01</plasmid>
    </source>
</reference>
<evidence type="ECO:0000313" key="2">
    <source>
        <dbReference type="Proteomes" id="UP000001739"/>
    </source>
</evidence>
<geneLocation type="plasmid" evidence="1 2">
    <name>pBPHYT01</name>
</geneLocation>
<dbReference type="KEGG" id="bpy:Bphyt_7363"/>
<evidence type="ECO:0000313" key="1">
    <source>
        <dbReference type="EMBL" id="ACD21648.1"/>
    </source>
</evidence>
<dbReference type="EMBL" id="CP001054">
    <property type="protein sequence ID" value="ACD21648.1"/>
    <property type="molecule type" value="Genomic_DNA"/>
</dbReference>
<dbReference type="HOGENOM" id="CLU_2300318_0_0_4"/>
<organism evidence="1 2">
    <name type="scientific">Paraburkholderia phytofirmans (strain DSM 17436 / LMG 22146 / PsJN)</name>
    <name type="common">Burkholderia phytofirmans</name>
    <dbReference type="NCBI Taxonomy" id="398527"/>
    <lineage>
        <taxon>Bacteria</taxon>
        <taxon>Pseudomonadati</taxon>
        <taxon>Pseudomonadota</taxon>
        <taxon>Betaproteobacteria</taxon>
        <taxon>Burkholderiales</taxon>
        <taxon>Burkholderiaceae</taxon>
        <taxon>Paraburkholderia</taxon>
    </lineage>
</organism>
<dbReference type="RefSeq" id="WP_012431017.1">
    <property type="nucleotide sequence ID" value="NC_010679.1"/>
</dbReference>
<gene>
    <name evidence="1" type="ordered locus">Bphyt_7363</name>
</gene>
<dbReference type="OrthoDB" id="6006744at2"/>